<evidence type="ECO:0000256" key="1">
    <source>
        <dbReference type="SAM" id="MobiDB-lite"/>
    </source>
</evidence>
<dbReference type="KEGG" id="tmb:Thimo_2901"/>
<gene>
    <name evidence="2" type="ORF">Thimo_2901</name>
</gene>
<feature type="compositionally biased region" description="Basic residues" evidence="1">
    <location>
        <begin position="94"/>
        <end position="109"/>
    </location>
</feature>
<dbReference type="STRING" id="765912.Thimo_2901"/>
<dbReference type="Proteomes" id="UP000010816">
    <property type="component" value="Chromosome"/>
</dbReference>
<proteinExistence type="predicted"/>
<evidence type="ECO:0008006" key="4">
    <source>
        <dbReference type="Google" id="ProtNLM"/>
    </source>
</evidence>
<dbReference type="HOGENOM" id="CLU_1408170_0_0_6"/>
<protein>
    <recommendedName>
        <fullName evidence="4">Cation transport ATPase</fullName>
    </recommendedName>
</protein>
<sequence length="193" mass="21792">MPTESEPMYEICHRIPGRLRLRIPALRDNPALARRLTARLRGHAAVADARANPACASLILHLKPGRSDEVAALSSIAAALSEMPVSAPPAPRARQMRAPRRSSGRRQARPARTVPPSAISRLQERLARWMLRGSVEVWRHDLLHPRRGLHDERRCAATTTARGRSTREPLGERLRRWLKLTEFRVLFGRPQDV</sequence>
<organism evidence="2 3">
    <name type="scientific">Thioflavicoccus mobilis 8321</name>
    <dbReference type="NCBI Taxonomy" id="765912"/>
    <lineage>
        <taxon>Bacteria</taxon>
        <taxon>Pseudomonadati</taxon>
        <taxon>Pseudomonadota</taxon>
        <taxon>Gammaproteobacteria</taxon>
        <taxon>Chromatiales</taxon>
        <taxon>Chromatiaceae</taxon>
        <taxon>Thioflavicoccus</taxon>
    </lineage>
</organism>
<dbReference type="AlphaFoldDB" id="L0H0L2"/>
<dbReference type="eggNOG" id="ENOG5032YSN">
    <property type="taxonomic scope" value="Bacteria"/>
</dbReference>
<name>L0H0L2_9GAMM</name>
<reference evidence="2 3" key="1">
    <citation type="submission" date="2011-09" db="EMBL/GenBank/DDBJ databases">
        <title>Complete sequence of chromosome of Thioflavicoccus mobilis 8321.</title>
        <authorList>
            <consortium name="US DOE Joint Genome Institute"/>
            <person name="Lucas S."/>
            <person name="Han J."/>
            <person name="Lapidus A."/>
            <person name="Cheng J.-F."/>
            <person name="Goodwin L."/>
            <person name="Pitluck S."/>
            <person name="Peters L."/>
            <person name="Ovchinnikova G."/>
            <person name="Lu M."/>
            <person name="Detter J.C."/>
            <person name="Han C."/>
            <person name="Tapia R."/>
            <person name="Land M."/>
            <person name="Hauser L."/>
            <person name="Kyrpides N."/>
            <person name="Ivanova N."/>
            <person name="Pagani I."/>
            <person name="Vogl K."/>
            <person name="Liu Z."/>
            <person name="Imhoff J."/>
            <person name="Thiel V."/>
            <person name="Frigaard N.-U."/>
            <person name="Bryant D."/>
            <person name="Woyke T."/>
        </authorList>
    </citation>
    <scope>NUCLEOTIDE SEQUENCE [LARGE SCALE GENOMIC DNA]</scope>
    <source>
        <strain evidence="2 3">8321</strain>
    </source>
</reference>
<dbReference type="EMBL" id="CP003051">
    <property type="protein sequence ID" value="AGA91597.1"/>
    <property type="molecule type" value="Genomic_DNA"/>
</dbReference>
<feature type="region of interest" description="Disordered" evidence="1">
    <location>
        <begin position="84"/>
        <end position="114"/>
    </location>
</feature>
<accession>L0H0L2</accession>
<keyword evidence="3" id="KW-1185">Reference proteome</keyword>
<evidence type="ECO:0000313" key="2">
    <source>
        <dbReference type="EMBL" id="AGA91597.1"/>
    </source>
</evidence>
<evidence type="ECO:0000313" key="3">
    <source>
        <dbReference type="Proteomes" id="UP000010816"/>
    </source>
</evidence>